<evidence type="ECO:0000313" key="1">
    <source>
        <dbReference type="EMBL" id="KAG8000927.1"/>
    </source>
</evidence>
<reference evidence="1" key="1">
    <citation type="submission" date="2020-04" db="EMBL/GenBank/DDBJ databases">
        <title>A chromosome-scale assembly and high-density genetic map of the yellow drum (Nibea albiflora) genome.</title>
        <authorList>
            <person name="Xu D."/>
            <person name="Zhang W."/>
            <person name="Chen R."/>
            <person name="Tan P."/>
            <person name="Wang L."/>
            <person name="Song H."/>
            <person name="Tian L."/>
            <person name="Zhu Q."/>
            <person name="Wang B."/>
        </authorList>
    </citation>
    <scope>NUCLEOTIDE SEQUENCE</scope>
    <source>
        <strain evidence="1">ZJHYS-2018</strain>
    </source>
</reference>
<name>A0ACB7EGN8_NIBAL</name>
<protein>
    <submittedName>
        <fullName evidence="1">Solute carrier family 15 member 2</fullName>
    </submittedName>
</protein>
<dbReference type="Proteomes" id="UP000805704">
    <property type="component" value="Chromosome 8"/>
</dbReference>
<keyword evidence="2" id="KW-1185">Reference proteome</keyword>
<sequence>MLRKALVNVGLRVNRAQHEGIQRVTAGYGDNRRRDASTGTATLMGDNVKLKTMDDLGGPSFMTTLNWLFVKGYFQTTQQLQIEHRKIYGPLWKSKYGPLVVVNVASAELIEQVLRQEGRHPVRTDMPHWRTYRELRNQAQGPLTEMGAKWLRIRSILNPRMLKPKHVSSYANTINEVVTDFMDRVAWLRETSGKGVMVNDLTGELYKFAFEGICSVLFENRMGCLNEEVPEETQKFIFSVGEMFRLSPIIVLFPKSVWPYLPFWKQFVVTWDSLFKVAEALVQKKIEEIQEKVHLRKDVEGAYLTHLLLSEQMTVNEILGSITELLLAGVDTTSNTISWCLYLLAKDPEIQEQLYQEVIRVCPGDKVPVSDDIAKMPLYPVVPGNARITVDNEIVVGDYLFPKKTLFHLCHYTVSYDENIFPNPHAFQPQRWLRGAEEKIKQQHPFGSVPFGFGIRACLGRRVAELEMYLILSRKLCGTNYPTSICFVVVNEFCERFSYYGMKAVLTLYFLTYLKWDQDLSTAVYHAFSSLCYFTPILGALIADSWLGKFKTIIYLSIVYVIGHVVKSVGAIPTVGNSSVHIALSMVGLILIAFGTGGIKPCVAAFGGDQFDEENHHCVDAINTEFSAAGDVQCFGGDCYALAFGVPAALMIVALVVFIAGSGMYKRTPPQGNILLEVCNCIGYAIRNRWRRSRYEPQRKHWLDWAEEKYSKRLIHEIKMVLRVLVLYIPLPMFWALFDQQMLNALMILLFVPIFDLIIYPLVGLCRIKVTPLRKMAAGMIFAALAFIAATLVEVNVVKTVVDPAPAGHSLLQVFNLARGNVNVKFQNSHPFPEPIQYLQDPPQYELLPLGASNKTMKIEVTFNGNTSECHCEFLQHKAYSLILFSQSDGIHCTLVEDFIHKSDNGKPLLRFLNAQPEAINLTVGDVHFHALPHDMSPNKTVNRNNYPDVSCTSPSKKCSNLDLGLLDFGALYTVILIEESGKIVPHKMEDVKANNVHIAWQIPQYVLITAGEVMFSITGLEFSYSQAPANMKSVLQAGWLLTVAFGNVIVLIVAEGAGLEQWKEFVLFAGLLIGVCIIFSIMAYFYTYVDQDQLDKMHLEDSVREEDDPDDRKKKTNDLETNKTEKMTKL</sequence>
<accession>A0ACB7EGN8</accession>
<organism evidence="1 2">
    <name type="scientific">Nibea albiflora</name>
    <name type="common">Yellow drum</name>
    <name type="synonym">Corvina albiflora</name>
    <dbReference type="NCBI Taxonomy" id="240163"/>
    <lineage>
        <taxon>Eukaryota</taxon>
        <taxon>Metazoa</taxon>
        <taxon>Chordata</taxon>
        <taxon>Craniata</taxon>
        <taxon>Vertebrata</taxon>
        <taxon>Euteleostomi</taxon>
        <taxon>Actinopterygii</taxon>
        <taxon>Neopterygii</taxon>
        <taxon>Teleostei</taxon>
        <taxon>Neoteleostei</taxon>
        <taxon>Acanthomorphata</taxon>
        <taxon>Eupercaria</taxon>
        <taxon>Sciaenidae</taxon>
        <taxon>Nibea</taxon>
    </lineage>
</organism>
<dbReference type="EMBL" id="CM024796">
    <property type="protein sequence ID" value="KAG8000927.1"/>
    <property type="molecule type" value="Genomic_DNA"/>
</dbReference>
<evidence type="ECO:0000313" key="2">
    <source>
        <dbReference type="Proteomes" id="UP000805704"/>
    </source>
</evidence>
<comment type="caution">
    <text evidence="1">The sequence shown here is derived from an EMBL/GenBank/DDBJ whole genome shotgun (WGS) entry which is preliminary data.</text>
</comment>
<proteinExistence type="predicted"/>
<gene>
    <name evidence="1" type="primary">SLC15A2</name>
    <name evidence="1" type="ORF">GBF38_018219</name>
</gene>